<dbReference type="Pfam" id="PF00089">
    <property type="entry name" value="Trypsin"/>
    <property type="match status" value="1"/>
</dbReference>
<evidence type="ECO:0000313" key="7">
    <source>
        <dbReference type="EMBL" id="KAJ4448674.1"/>
    </source>
</evidence>
<keyword evidence="4" id="KW-0472">Membrane</keyword>
<evidence type="ECO:0000259" key="5">
    <source>
        <dbReference type="PROSITE" id="PS01180"/>
    </source>
</evidence>
<keyword evidence="3" id="KW-0645">Protease</keyword>
<accession>A0ABQ8TPU1</accession>
<dbReference type="SUPFAM" id="SSF50494">
    <property type="entry name" value="Trypsin-like serine proteases"/>
    <property type="match status" value="1"/>
</dbReference>
<evidence type="ECO:0000256" key="4">
    <source>
        <dbReference type="SAM" id="Phobius"/>
    </source>
</evidence>
<keyword evidence="8" id="KW-1185">Reference proteome</keyword>
<evidence type="ECO:0000313" key="8">
    <source>
        <dbReference type="Proteomes" id="UP001148838"/>
    </source>
</evidence>
<dbReference type="EMBL" id="JAJSOF020000003">
    <property type="protein sequence ID" value="KAJ4448674.1"/>
    <property type="molecule type" value="Genomic_DNA"/>
</dbReference>
<dbReference type="Pfam" id="PF00431">
    <property type="entry name" value="CUB"/>
    <property type="match status" value="1"/>
</dbReference>
<dbReference type="InterPro" id="IPR033116">
    <property type="entry name" value="TRYPSIN_SER"/>
</dbReference>
<feature type="domain" description="CUB" evidence="5">
    <location>
        <begin position="143"/>
        <end position="222"/>
    </location>
</feature>
<keyword evidence="3" id="KW-0720">Serine protease</keyword>
<reference evidence="7 8" key="1">
    <citation type="journal article" date="2022" name="Allergy">
        <title>Genome assembly and annotation of Periplaneta americana reveal a comprehensive cockroach allergen profile.</title>
        <authorList>
            <person name="Wang L."/>
            <person name="Xiong Q."/>
            <person name="Saelim N."/>
            <person name="Wang L."/>
            <person name="Nong W."/>
            <person name="Wan A.T."/>
            <person name="Shi M."/>
            <person name="Liu X."/>
            <person name="Cao Q."/>
            <person name="Hui J.H.L."/>
            <person name="Sookrung N."/>
            <person name="Leung T.F."/>
            <person name="Tungtrongchitr A."/>
            <person name="Tsui S.K.W."/>
        </authorList>
    </citation>
    <scope>NUCLEOTIDE SEQUENCE [LARGE SCALE GENOMIC DNA]</scope>
    <source>
        <strain evidence="7">PWHHKU_190912</strain>
    </source>
</reference>
<feature type="transmembrane region" description="Helical" evidence="4">
    <location>
        <begin position="46"/>
        <end position="63"/>
    </location>
</feature>
<dbReference type="PROSITE" id="PS00134">
    <property type="entry name" value="TRYPSIN_HIS"/>
    <property type="match status" value="1"/>
</dbReference>
<dbReference type="InterPro" id="IPR001254">
    <property type="entry name" value="Trypsin_dom"/>
</dbReference>
<protein>
    <submittedName>
        <fullName evidence="7">Uncharacterized protein</fullName>
    </submittedName>
</protein>
<dbReference type="InterPro" id="IPR000859">
    <property type="entry name" value="CUB_dom"/>
</dbReference>
<dbReference type="Proteomes" id="UP001148838">
    <property type="component" value="Unassembled WGS sequence"/>
</dbReference>
<organism evidence="7 8">
    <name type="scientific">Periplaneta americana</name>
    <name type="common">American cockroach</name>
    <name type="synonym">Blatta americana</name>
    <dbReference type="NCBI Taxonomy" id="6978"/>
    <lineage>
        <taxon>Eukaryota</taxon>
        <taxon>Metazoa</taxon>
        <taxon>Ecdysozoa</taxon>
        <taxon>Arthropoda</taxon>
        <taxon>Hexapoda</taxon>
        <taxon>Insecta</taxon>
        <taxon>Pterygota</taxon>
        <taxon>Neoptera</taxon>
        <taxon>Polyneoptera</taxon>
        <taxon>Dictyoptera</taxon>
        <taxon>Blattodea</taxon>
        <taxon>Blattoidea</taxon>
        <taxon>Blattidae</taxon>
        <taxon>Blattinae</taxon>
        <taxon>Periplaneta</taxon>
    </lineage>
</organism>
<comment type="caution">
    <text evidence="7">The sequence shown here is derived from an EMBL/GenBank/DDBJ whole genome shotgun (WGS) entry which is preliminary data.</text>
</comment>
<evidence type="ECO:0000256" key="2">
    <source>
        <dbReference type="PROSITE-ProRule" id="PRU00059"/>
    </source>
</evidence>
<dbReference type="InterPro" id="IPR001314">
    <property type="entry name" value="Peptidase_S1A"/>
</dbReference>
<keyword evidence="4" id="KW-1133">Transmembrane helix</keyword>
<dbReference type="Gene3D" id="2.40.10.10">
    <property type="entry name" value="Trypsin-like serine proteases"/>
    <property type="match status" value="1"/>
</dbReference>
<dbReference type="PROSITE" id="PS01180">
    <property type="entry name" value="CUB"/>
    <property type="match status" value="1"/>
</dbReference>
<feature type="domain" description="Peptidase S1" evidence="6">
    <location>
        <begin position="308"/>
        <end position="553"/>
    </location>
</feature>
<dbReference type="SUPFAM" id="SSF49854">
    <property type="entry name" value="Spermadhesin, CUB domain"/>
    <property type="match status" value="1"/>
</dbReference>
<dbReference type="PRINTS" id="PR00722">
    <property type="entry name" value="CHYMOTRYPSIN"/>
</dbReference>
<name>A0ABQ8TPU1_PERAM</name>
<proteinExistence type="predicted"/>
<gene>
    <name evidence="7" type="ORF">ANN_00064</name>
</gene>
<keyword evidence="1" id="KW-1015">Disulfide bond</keyword>
<keyword evidence="4" id="KW-0812">Transmembrane</keyword>
<dbReference type="InterPro" id="IPR043504">
    <property type="entry name" value="Peptidase_S1_PA_chymotrypsin"/>
</dbReference>
<dbReference type="Gene3D" id="2.60.120.290">
    <property type="entry name" value="Spermadhesin, CUB domain"/>
    <property type="match status" value="1"/>
</dbReference>
<dbReference type="PANTHER" id="PTHR24252:SF7">
    <property type="entry name" value="HYALIN"/>
    <property type="match status" value="1"/>
</dbReference>
<dbReference type="CDD" id="cd00190">
    <property type="entry name" value="Tryp_SPc"/>
    <property type="match status" value="1"/>
</dbReference>
<dbReference type="InterPro" id="IPR035914">
    <property type="entry name" value="Sperma_CUB_dom_sf"/>
</dbReference>
<dbReference type="PANTHER" id="PTHR24252">
    <property type="entry name" value="ACROSIN-RELATED"/>
    <property type="match status" value="1"/>
</dbReference>
<dbReference type="SMART" id="SM00020">
    <property type="entry name" value="Tryp_SPc"/>
    <property type="match status" value="1"/>
</dbReference>
<dbReference type="PROSITE" id="PS00135">
    <property type="entry name" value="TRYPSIN_SER"/>
    <property type="match status" value="1"/>
</dbReference>
<sequence>MAGSCEGGNEPPCSLKANNFLIVVSAGIVASHNSVPQFELYKPENVTFNVMLLLPGIVLMLFWQNVYPMTMSKTSRTYTVNSLYPGYMRQNGMLGIFGGYVPCERGTCTSKEYCDQTRGSATGYCYSPQTASRGVCCSFQESCGQTTNDAVAFFRNPNYPQRNQEPVNCVFTMVPGRGVCGVRIDFIQAILATAMNNACPQDSVTILHYTPNSTGFNAPFCGLIDGMSTVVQVAESTKVQVVVTTQSPNALWNIRLAQINCSFVRPPAVEGCGIANVQYMQSTTPQPMFRQKLRRTSRGPLGASTARIVGGVESPYRYPWMVAILLDNILRCGGSLVTHQWVLTAGHCLAIPQAQNLPDISRLSVLLGAHNLRMPQPQDMQQVASQISNVVRHPQYFVASNDIGMLRLVQPVAYTISIRPICLPQNPGQTYAHATGVIAGWGLTGPNGTVQTSILMSASVTILDNAVCNQLWSAQNVRIDDSMMCTETGMQPGKAATCGGDSGGPLAVQEQNGFYSVVGITSFGAPPICGNPLLPDAWTRVTAYLGWIYLVLTEV</sequence>
<evidence type="ECO:0000256" key="3">
    <source>
        <dbReference type="RuleBase" id="RU363034"/>
    </source>
</evidence>
<dbReference type="InterPro" id="IPR009003">
    <property type="entry name" value="Peptidase_S1_PA"/>
</dbReference>
<evidence type="ECO:0000259" key="6">
    <source>
        <dbReference type="PROSITE" id="PS50240"/>
    </source>
</evidence>
<evidence type="ECO:0000256" key="1">
    <source>
        <dbReference type="ARBA" id="ARBA00023157"/>
    </source>
</evidence>
<keyword evidence="3" id="KW-0378">Hydrolase</keyword>
<dbReference type="PROSITE" id="PS50240">
    <property type="entry name" value="TRYPSIN_DOM"/>
    <property type="match status" value="1"/>
</dbReference>
<comment type="caution">
    <text evidence="2">Lacks conserved residue(s) required for the propagation of feature annotation.</text>
</comment>
<dbReference type="InterPro" id="IPR018114">
    <property type="entry name" value="TRYPSIN_HIS"/>
</dbReference>